<dbReference type="PANTHER" id="PTHR31528:SF3">
    <property type="entry name" value="THIAMINE BIOSYNTHESIS PROTEIN HI_0357-RELATED"/>
    <property type="match status" value="1"/>
</dbReference>
<dbReference type="Gene3D" id="3.40.190.10">
    <property type="entry name" value="Periplasmic binding protein-like II"/>
    <property type="match status" value="2"/>
</dbReference>
<dbReference type="PANTHER" id="PTHR31528">
    <property type="entry name" value="4-AMINO-5-HYDROXYMETHYL-2-METHYLPYRIMIDINE PHOSPHATE SYNTHASE THI11-RELATED"/>
    <property type="match status" value="1"/>
</dbReference>
<dbReference type="OrthoDB" id="9180959at2"/>
<evidence type="ECO:0000256" key="1">
    <source>
        <dbReference type="SAM" id="SignalP"/>
    </source>
</evidence>
<dbReference type="RefSeq" id="WP_136550150.1">
    <property type="nucleotide sequence ID" value="NZ_CP031093.1"/>
</dbReference>
<proteinExistence type="predicted"/>
<feature type="signal peptide" evidence="1">
    <location>
        <begin position="1"/>
        <end position="22"/>
    </location>
</feature>
<gene>
    <name evidence="3" type="ORF">soil367_16750</name>
</gene>
<dbReference type="Pfam" id="PF09084">
    <property type="entry name" value="NMT1"/>
    <property type="match status" value="1"/>
</dbReference>
<evidence type="ECO:0000313" key="3">
    <source>
        <dbReference type="EMBL" id="QCF27440.1"/>
    </source>
</evidence>
<feature type="domain" description="SsuA/THI5-like" evidence="2">
    <location>
        <begin position="38"/>
        <end position="245"/>
    </location>
</feature>
<accession>A0A4V1D948</accession>
<keyword evidence="1" id="KW-0732">Signal</keyword>
<dbReference type="EMBL" id="CP031093">
    <property type="protein sequence ID" value="QCF27440.1"/>
    <property type="molecule type" value="Genomic_DNA"/>
</dbReference>
<evidence type="ECO:0000259" key="2">
    <source>
        <dbReference type="Pfam" id="PF09084"/>
    </source>
</evidence>
<dbReference type="AlphaFoldDB" id="A0A4V1D948"/>
<dbReference type="GO" id="GO:0009228">
    <property type="term" value="P:thiamine biosynthetic process"/>
    <property type="evidence" value="ECO:0007669"/>
    <property type="project" value="InterPro"/>
</dbReference>
<dbReference type="KEGG" id="hmi:soil367_16750"/>
<name>A0A4V1D948_9ALTE</name>
<keyword evidence="4" id="KW-1185">Reference proteome</keyword>
<feature type="chain" id="PRO_5020620865" evidence="1">
    <location>
        <begin position="23"/>
        <end position="330"/>
    </location>
</feature>
<evidence type="ECO:0000313" key="4">
    <source>
        <dbReference type="Proteomes" id="UP000298049"/>
    </source>
</evidence>
<dbReference type="InterPro" id="IPR015168">
    <property type="entry name" value="SsuA/THI5"/>
</dbReference>
<organism evidence="3 4">
    <name type="scientific">Hydrocarboniclastica marina</name>
    <dbReference type="NCBI Taxonomy" id="2259620"/>
    <lineage>
        <taxon>Bacteria</taxon>
        <taxon>Pseudomonadati</taxon>
        <taxon>Pseudomonadota</taxon>
        <taxon>Gammaproteobacteria</taxon>
        <taxon>Alteromonadales</taxon>
        <taxon>Alteromonadaceae</taxon>
        <taxon>Hydrocarboniclastica</taxon>
    </lineage>
</organism>
<sequence length="330" mass="36655">MKKVTSTIFSVTLSLGAIAVQAEELTPVSVATTWYAQAEHGGFYAAKALGIYEKHGLDVDIKMGGPQVNNVQLLVGGSVDFIMGYALQSLNAVEQDIPLVTVAAFFQKDPQSLVVHRNVGHDSLEKLKGKAMRVPTAGRVAYWPWLKNEYGFTDDQLRAYDYSFAPFIGNKQAIQQGYVTNDGYFLQQAGVEGESLLLADNGWQAYSATLDTTQAMIDQNPEVVQKMVEATAEGWRAYFEDPDAANKLIKQDNPEMQDDLLAYSYEKMQEEGILLSDSAEGGQFGNMTRERWKSFYSDMVEAGTLPADLEWQKAFDRRFVKALYGNETGE</sequence>
<dbReference type="Proteomes" id="UP000298049">
    <property type="component" value="Chromosome"/>
</dbReference>
<reference evidence="3 4" key="1">
    <citation type="submission" date="2018-07" db="EMBL/GenBank/DDBJ databases">
        <title>Marsedoiliclastica nanhaica gen. nov. sp. nov., a novel marine hydrocarbonoclastic bacterium isolated from an in-situ enriched hydrocarbon-degrading consortium in deep-sea sediment.</title>
        <authorList>
            <person name="Dong C."/>
            <person name="Ma T."/>
            <person name="Liu R."/>
            <person name="Shao Z."/>
        </authorList>
    </citation>
    <scope>NUCLEOTIDE SEQUENCE [LARGE SCALE GENOMIC DNA]</scope>
    <source>
        <strain evidence="4">soil36-7</strain>
    </source>
</reference>
<protein>
    <submittedName>
        <fullName evidence="3">ABC transporter substrate-binding protein</fullName>
    </submittedName>
</protein>
<dbReference type="InterPro" id="IPR027939">
    <property type="entry name" value="NMT1/THI5"/>
</dbReference>
<dbReference type="SUPFAM" id="SSF53850">
    <property type="entry name" value="Periplasmic binding protein-like II"/>
    <property type="match status" value="1"/>
</dbReference>